<keyword evidence="3" id="KW-0969">Cilium</keyword>
<feature type="domain" description="Dynein regulatory complex protein 1 C-terminal" evidence="7">
    <location>
        <begin position="33"/>
        <end position="80"/>
    </location>
</feature>
<feature type="region of interest" description="Disordered" evidence="6">
    <location>
        <begin position="1"/>
        <end position="27"/>
    </location>
</feature>
<protein>
    <recommendedName>
        <fullName evidence="7">Dynein regulatory complex protein 1 C-terminal domain-containing protein</fullName>
    </recommendedName>
</protein>
<evidence type="ECO:0000313" key="9">
    <source>
        <dbReference type="Proteomes" id="UP001054857"/>
    </source>
</evidence>
<evidence type="ECO:0000313" key="8">
    <source>
        <dbReference type="EMBL" id="GFR42629.1"/>
    </source>
</evidence>
<dbReference type="PANTHER" id="PTHR21625">
    <property type="entry name" value="NYD-SP28 PROTEIN"/>
    <property type="match status" value="1"/>
</dbReference>
<feature type="coiled-coil region" evidence="5">
    <location>
        <begin position="48"/>
        <end position="82"/>
    </location>
</feature>
<comment type="subcellular location">
    <subcellularLocation>
        <location evidence="1">Cytoplasm</location>
        <location evidence="1">Cytoskeleton</location>
        <location evidence="1">Flagellum axoneme</location>
    </subcellularLocation>
</comment>
<organism evidence="8 9">
    <name type="scientific">Astrephomene gubernaculifera</name>
    <dbReference type="NCBI Taxonomy" id="47775"/>
    <lineage>
        <taxon>Eukaryota</taxon>
        <taxon>Viridiplantae</taxon>
        <taxon>Chlorophyta</taxon>
        <taxon>core chlorophytes</taxon>
        <taxon>Chlorophyceae</taxon>
        <taxon>CS clade</taxon>
        <taxon>Chlamydomonadales</taxon>
        <taxon>Astrephomenaceae</taxon>
        <taxon>Astrephomene</taxon>
    </lineage>
</organism>
<sequence>AGPSGREAAGGSAGSGGAKPRYSSFGLDPVSGKEVEEWDYLNRFFKRYNKALLDKAAIDKEKARLERENADLRSILKQYLDGISVNDDVLNNPVNPLLVVNNRLQITLTERNKARAAAMAQRAAGAAAGATTTTNLLAGLTAGLAAGATAGAGAGGKQLVEVQAVSRMG</sequence>
<feature type="compositionally biased region" description="Low complexity" evidence="6">
    <location>
        <begin position="1"/>
        <end position="10"/>
    </location>
</feature>
<comment type="caution">
    <text evidence="8">The sequence shown here is derived from an EMBL/GenBank/DDBJ whole genome shotgun (WGS) entry which is preliminary data.</text>
</comment>
<keyword evidence="2" id="KW-0282">Flagellum</keyword>
<name>A0AAD3DIU1_9CHLO</name>
<dbReference type="EMBL" id="BMAR01000003">
    <property type="protein sequence ID" value="GFR42629.1"/>
    <property type="molecule type" value="Genomic_DNA"/>
</dbReference>
<evidence type="ECO:0000256" key="3">
    <source>
        <dbReference type="ARBA" id="ARBA00023069"/>
    </source>
</evidence>
<proteinExistence type="predicted"/>
<dbReference type="GO" id="GO:0003352">
    <property type="term" value="P:regulation of cilium movement"/>
    <property type="evidence" value="ECO:0007669"/>
    <property type="project" value="TreeGrafter"/>
</dbReference>
<keyword evidence="9" id="KW-1185">Reference proteome</keyword>
<dbReference type="AlphaFoldDB" id="A0AAD3DIU1"/>
<keyword evidence="5" id="KW-0175">Coiled coil</keyword>
<gene>
    <name evidence="8" type="ORF">Agub_g3565</name>
</gene>
<dbReference type="Pfam" id="PF14775">
    <property type="entry name" value="NYD-SP28_assoc"/>
    <property type="match status" value="1"/>
</dbReference>
<dbReference type="Proteomes" id="UP001054857">
    <property type="component" value="Unassembled WGS sequence"/>
</dbReference>
<keyword evidence="4" id="KW-0966">Cell projection</keyword>
<dbReference type="PANTHER" id="PTHR21625:SF0">
    <property type="entry name" value="DYNEIN REGULATORY COMPLEX SUBUNIT 2"/>
    <property type="match status" value="1"/>
</dbReference>
<accession>A0AAD3DIU1</accession>
<dbReference type="GO" id="GO:0070286">
    <property type="term" value="P:axonemal dynein complex assembly"/>
    <property type="evidence" value="ECO:0007669"/>
    <property type="project" value="InterPro"/>
</dbReference>
<evidence type="ECO:0000256" key="1">
    <source>
        <dbReference type="ARBA" id="ARBA00004611"/>
    </source>
</evidence>
<evidence type="ECO:0000256" key="5">
    <source>
        <dbReference type="SAM" id="Coils"/>
    </source>
</evidence>
<dbReference type="InterPro" id="IPR039750">
    <property type="entry name" value="DRC1/DRC2"/>
</dbReference>
<evidence type="ECO:0000256" key="2">
    <source>
        <dbReference type="ARBA" id="ARBA00022846"/>
    </source>
</evidence>
<evidence type="ECO:0000256" key="6">
    <source>
        <dbReference type="SAM" id="MobiDB-lite"/>
    </source>
</evidence>
<feature type="non-terminal residue" evidence="8">
    <location>
        <position position="169"/>
    </location>
</feature>
<dbReference type="GO" id="GO:0005858">
    <property type="term" value="C:axonemal dynein complex"/>
    <property type="evidence" value="ECO:0007669"/>
    <property type="project" value="InterPro"/>
</dbReference>
<evidence type="ECO:0000256" key="4">
    <source>
        <dbReference type="ARBA" id="ARBA00023273"/>
    </source>
</evidence>
<reference evidence="8 9" key="1">
    <citation type="journal article" date="2021" name="Sci. Rep.">
        <title>Genome sequencing of the multicellular alga Astrephomene provides insights into convergent evolution of germ-soma differentiation.</title>
        <authorList>
            <person name="Yamashita S."/>
            <person name="Yamamoto K."/>
            <person name="Matsuzaki R."/>
            <person name="Suzuki S."/>
            <person name="Yamaguchi H."/>
            <person name="Hirooka S."/>
            <person name="Minakuchi Y."/>
            <person name="Miyagishima S."/>
            <person name="Kawachi M."/>
            <person name="Toyoda A."/>
            <person name="Nozaki H."/>
        </authorList>
    </citation>
    <scope>NUCLEOTIDE SEQUENCE [LARGE SCALE GENOMIC DNA]</scope>
    <source>
        <strain evidence="8 9">NIES-4017</strain>
    </source>
</reference>
<dbReference type="InterPro" id="IPR029440">
    <property type="entry name" value="DRC1_C"/>
</dbReference>
<dbReference type="GO" id="GO:0060285">
    <property type="term" value="P:cilium-dependent cell motility"/>
    <property type="evidence" value="ECO:0007669"/>
    <property type="project" value="TreeGrafter"/>
</dbReference>
<evidence type="ECO:0000259" key="7">
    <source>
        <dbReference type="Pfam" id="PF14775"/>
    </source>
</evidence>